<dbReference type="EMBL" id="KN734623">
    <property type="protein sequence ID" value="KIH57236.1"/>
    <property type="molecule type" value="Genomic_DNA"/>
</dbReference>
<dbReference type="Proteomes" id="UP000054047">
    <property type="component" value="Unassembled WGS sequence"/>
</dbReference>
<dbReference type="OrthoDB" id="5827445at2759"/>
<organism evidence="2 3">
    <name type="scientific">Ancylostoma duodenale</name>
    <dbReference type="NCBI Taxonomy" id="51022"/>
    <lineage>
        <taxon>Eukaryota</taxon>
        <taxon>Metazoa</taxon>
        <taxon>Ecdysozoa</taxon>
        <taxon>Nematoda</taxon>
        <taxon>Chromadorea</taxon>
        <taxon>Rhabditida</taxon>
        <taxon>Rhabditina</taxon>
        <taxon>Rhabditomorpha</taxon>
        <taxon>Strongyloidea</taxon>
        <taxon>Ancylostomatidae</taxon>
        <taxon>Ancylostomatinae</taxon>
        <taxon>Ancylostoma</taxon>
    </lineage>
</organism>
<evidence type="ECO:0000313" key="3">
    <source>
        <dbReference type="Proteomes" id="UP000054047"/>
    </source>
</evidence>
<gene>
    <name evidence="2" type="ORF">ANCDUO_12575</name>
</gene>
<keyword evidence="3" id="KW-1185">Reference proteome</keyword>
<feature type="transmembrane region" description="Helical" evidence="1">
    <location>
        <begin position="93"/>
        <end position="124"/>
    </location>
</feature>
<evidence type="ECO:0000256" key="1">
    <source>
        <dbReference type="SAM" id="Phobius"/>
    </source>
</evidence>
<name>A0A0C2GJH6_9BILA</name>
<keyword evidence="1" id="KW-0472">Membrane</keyword>
<proteinExistence type="predicted"/>
<keyword evidence="1" id="KW-0812">Transmembrane</keyword>
<evidence type="ECO:0000313" key="2">
    <source>
        <dbReference type="EMBL" id="KIH57236.1"/>
    </source>
</evidence>
<protein>
    <submittedName>
        <fullName evidence="2">Uncharacterized protein</fullName>
    </submittedName>
</protein>
<accession>A0A0C2GJH6</accession>
<reference evidence="2 3" key="1">
    <citation type="submission" date="2013-12" db="EMBL/GenBank/DDBJ databases">
        <title>Draft genome of the parsitic nematode Ancylostoma duodenale.</title>
        <authorList>
            <person name="Mitreva M."/>
        </authorList>
    </citation>
    <scope>NUCLEOTIDE SEQUENCE [LARGE SCALE GENOMIC DNA]</scope>
    <source>
        <strain evidence="2 3">Zhejiang</strain>
    </source>
</reference>
<dbReference type="AlphaFoldDB" id="A0A0C2GJH6"/>
<sequence>MLFIVVPTLLGFGHTSFYIRTISEGFDNSALAAIGKHFICPSFAEHPCYSHCRNARNAILYYGLCPSECFNECGSFVSYCVGAAPLIVCQLNILVFLACIFLAVFTGVVIPVLCLLCCITNWCAEAKRIWRAGRTTDEEMMKLNPRSVQVSVSESGTPVVSVQPVPPHRASITI</sequence>
<keyword evidence="1" id="KW-1133">Transmembrane helix</keyword>